<feature type="transmembrane region" description="Helical" evidence="1">
    <location>
        <begin position="270"/>
        <end position="294"/>
    </location>
</feature>
<gene>
    <name evidence="2" type="ORF">ODALV1_LOCUS3304</name>
</gene>
<accession>A0ABP1PSN2</accession>
<keyword evidence="1" id="KW-0472">Membrane</keyword>
<name>A0ABP1PSN2_9HEXA</name>
<comment type="caution">
    <text evidence="2">The sequence shown here is derived from an EMBL/GenBank/DDBJ whole genome shotgun (WGS) entry which is preliminary data.</text>
</comment>
<dbReference type="Proteomes" id="UP001642540">
    <property type="component" value="Unassembled WGS sequence"/>
</dbReference>
<keyword evidence="3" id="KW-1185">Reference proteome</keyword>
<reference evidence="2 3" key="1">
    <citation type="submission" date="2024-08" db="EMBL/GenBank/DDBJ databases">
        <authorList>
            <person name="Cucini C."/>
            <person name="Frati F."/>
        </authorList>
    </citation>
    <scope>NUCLEOTIDE SEQUENCE [LARGE SCALE GENOMIC DNA]</scope>
</reference>
<protein>
    <submittedName>
        <fullName evidence="2">Uncharacterized protein</fullName>
    </submittedName>
</protein>
<sequence length="598" mass="68842">MGFEEEFDGDTKNITLLESYFRYNVKLRGSCYIYMLYTSTFNETTTAIHESGFGTSDEVLFFIQLQTLAEWEDHVEKFSALHQHSSFVFHANVVFMDLNSSYVGVHCYFCPPNPNKLQLINITSFQSYLHLKYFARKLNSNGHGRHAVAKSSIGDLSIADCLKIDPHFENRNRHKFYHHLRKHCSPPAATIYIAVMRVVNMSIITQERDLPEVELDDLDWFIQFRYGESMLQRVPNEIVKTRGSIAIMQKFSLQLVTCVTIQSLSKQLNYVFVTVIHESTWFALLALLLIYVMLYRSFCRGIDTIWALFSKPCFLSHPRKLICFHWIGMVFVSSIYGSDISSESLLLPKFPLYATLFQKGYKVWIPQKQYLTKFAGPYEKAILVDVFSTVLGRSSLGAGNYQSRFEKLQDFLYDGNGSLGGIHSLPFQNLSKFIDNLTTLRLFTFSPWLVHSLGNAAISEEVMMIGNTQLCKVFNLNDVNTMNTIRIWSYLSYRFSYLLNKFLEVGIPTRFEKMQIDLNQDAVRKLKITATGACLPPKPIALKSAVGVSILVLYVVGTILLIINFHGLVIHVFKFLLNFIRKFLKWLFTDKNAVTYYN</sequence>
<keyword evidence="1" id="KW-1133">Transmembrane helix</keyword>
<evidence type="ECO:0000313" key="3">
    <source>
        <dbReference type="Proteomes" id="UP001642540"/>
    </source>
</evidence>
<organism evidence="2 3">
    <name type="scientific">Orchesella dallaii</name>
    <dbReference type="NCBI Taxonomy" id="48710"/>
    <lineage>
        <taxon>Eukaryota</taxon>
        <taxon>Metazoa</taxon>
        <taxon>Ecdysozoa</taxon>
        <taxon>Arthropoda</taxon>
        <taxon>Hexapoda</taxon>
        <taxon>Collembola</taxon>
        <taxon>Entomobryomorpha</taxon>
        <taxon>Entomobryoidea</taxon>
        <taxon>Orchesellidae</taxon>
        <taxon>Orchesellinae</taxon>
        <taxon>Orchesella</taxon>
    </lineage>
</organism>
<proteinExistence type="predicted"/>
<feature type="transmembrane region" description="Helical" evidence="1">
    <location>
        <begin position="551"/>
        <end position="577"/>
    </location>
</feature>
<keyword evidence="1" id="KW-0812">Transmembrane</keyword>
<dbReference type="EMBL" id="CAXLJM020000009">
    <property type="protein sequence ID" value="CAL8075874.1"/>
    <property type="molecule type" value="Genomic_DNA"/>
</dbReference>
<evidence type="ECO:0000256" key="1">
    <source>
        <dbReference type="SAM" id="Phobius"/>
    </source>
</evidence>
<evidence type="ECO:0000313" key="2">
    <source>
        <dbReference type="EMBL" id="CAL8075874.1"/>
    </source>
</evidence>